<organism evidence="2 3">
    <name type="scientific">Pseudomonas caspiana</name>
    <dbReference type="NCBI Taxonomy" id="1451454"/>
    <lineage>
        <taxon>Bacteria</taxon>
        <taxon>Pseudomonadati</taxon>
        <taxon>Pseudomonadota</taxon>
        <taxon>Gammaproteobacteria</taxon>
        <taxon>Pseudomonadales</taxon>
        <taxon>Pseudomonadaceae</taxon>
        <taxon>Pseudomonas</taxon>
    </lineage>
</organism>
<evidence type="ECO:0000256" key="1">
    <source>
        <dbReference type="SAM" id="MobiDB-lite"/>
    </source>
</evidence>
<gene>
    <name evidence="2" type="ORF">AUC60_24450</name>
</gene>
<dbReference type="AlphaFoldDB" id="A0A1Y3P0W8"/>
<feature type="region of interest" description="Disordered" evidence="1">
    <location>
        <begin position="50"/>
        <end position="70"/>
    </location>
</feature>
<name>A0A1Y3P0W8_9PSED</name>
<sequence>MIPAVIATAARAAVPMAKDLGKDLGANLAQGAGQQLASSGLEAAKNLITGGPSGEPVSYASANENKPATY</sequence>
<feature type="compositionally biased region" description="Polar residues" evidence="1">
    <location>
        <begin position="60"/>
        <end position="70"/>
    </location>
</feature>
<keyword evidence="3" id="KW-1185">Reference proteome</keyword>
<protein>
    <submittedName>
        <fullName evidence="2">Uncharacterized protein</fullName>
    </submittedName>
</protein>
<comment type="caution">
    <text evidence="2">The sequence shown here is derived from an EMBL/GenBank/DDBJ whole genome shotgun (WGS) entry which is preliminary data.</text>
</comment>
<dbReference type="EMBL" id="LOHF01000031">
    <property type="protein sequence ID" value="OUM71183.1"/>
    <property type="molecule type" value="Genomic_DNA"/>
</dbReference>
<dbReference type="Proteomes" id="UP000195440">
    <property type="component" value="Unassembled WGS sequence"/>
</dbReference>
<accession>A0A1Y3P0W8</accession>
<dbReference type="RefSeq" id="WP_087273824.1">
    <property type="nucleotide sequence ID" value="NZ_JBJGBV010000002.1"/>
</dbReference>
<evidence type="ECO:0000313" key="3">
    <source>
        <dbReference type="Proteomes" id="UP000195440"/>
    </source>
</evidence>
<evidence type="ECO:0000313" key="2">
    <source>
        <dbReference type="EMBL" id="OUM71183.1"/>
    </source>
</evidence>
<proteinExistence type="predicted"/>
<reference evidence="2 3" key="1">
    <citation type="journal article" date="2017" name="Syst. Appl. Microbiol.">
        <title>Pseudomonas caspiana sp. nov., a citrus pathogen in the Pseudomonas syringae phylogenetic group.</title>
        <authorList>
            <person name="Busquets A."/>
            <person name="Gomila M."/>
            <person name="Beiki F."/>
            <person name="Mulet M."/>
            <person name="Rahimian H."/>
            <person name="Garcia-Valdes E."/>
            <person name="Lalucat J."/>
        </authorList>
    </citation>
    <scope>NUCLEOTIDE SEQUENCE [LARGE SCALE GENOMIC DNA]</scope>
    <source>
        <strain evidence="2 3">FBF102</strain>
    </source>
</reference>